<accession>A0ABT4X855</accession>
<keyword evidence="1" id="KW-0472">Membrane</keyword>
<evidence type="ECO:0000313" key="3">
    <source>
        <dbReference type="Proteomes" id="UP001211894"/>
    </source>
</evidence>
<evidence type="ECO:0000256" key="1">
    <source>
        <dbReference type="SAM" id="Phobius"/>
    </source>
</evidence>
<protein>
    <submittedName>
        <fullName evidence="2">Uncharacterized protein</fullName>
    </submittedName>
</protein>
<feature type="transmembrane region" description="Helical" evidence="1">
    <location>
        <begin position="177"/>
        <end position="198"/>
    </location>
</feature>
<feature type="transmembrane region" description="Helical" evidence="1">
    <location>
        <begin position="42"/>
        <end position="64"/>
    </location>
</feature>
<keyword evidence="3" id="KW-1185">Reference proteome</keyword>
<dbReference type="Proteomes" id="UP001211894">
    <property type="component" value="Unassembled WGS sequence"/>
</dbReference>
<feature type="transmembrane region" description="Helical" evidence="1">
    <location>
        <begin position="70"/>
        <end position="90"/>
    </location>
</feature>
<keyword evidence="1" id="KW-0812">Transmembrane</keyword>
<dbReference type="EMBL" id="JAQKAB010000018">
    <property type="protein sequence ID" value="MDA7028470.1"/>
    <property type="molecule type" value="Genomic_DNA"/>
</dbReference>
<proteinExistence type="predicted"/>
<name>A0ABT4X855_9BACI</name>
<gene>
    <name evidence="2" type="ORF">PJ311_18185</name>
</gene>
<evidence type="ECO:0000313" key="2">
    <source>
        <dbReference type="EMBL" id="MDA7028470.1"/>
    </source>
</evidence>
<keyword evidence="1" id="KW-1133">Transmembrane helix</keyword>
<organism evidence="2 3">
    <name type="scientific">Bacillus changyiensis</name>
    <dbReference type="NCBI Taxonomy" id="3004103"/>
    <lineage>
        <taxon>Bacteria</taxon>
        <taxon>Bacillati</taxon>
        <taxon>Bacillota</taxon>
        <taxon>Bacilli</taxon>
        <taxon>Bacillales</taxon>
        <taxon>Bacillaceae</taxon>
        <taxon>Bacillus</taxon>
    </lineage>
</organism>
<reference evidence="2 3" key="1">
    <citation type="submission" date="2023-01" db="EMBL/GenBank/DDBJ databases">
        <title>Bacillus changyiensis sp. nov., isolated from a coastal deposit.</title>
        <authorList>
            <person name="Xiao G."/>
            <person name="Lai Q."/>
            <person name="Hu Z."/>
            <person name="Shao Z."/>
        </authorList>
    </citation>
    <scope>NUCLEOTIDE SEQUENCE [LARGE SCALE GENOMIC DNA]</scope>
    <source>
        <strain evidence="2 3">CLL-7-23</strain>
    </source>
</reference>
<comment type="caution">
    <text evidence="2">The sequence shown here is derived from an EMBL/GenBank/DDBJ whole genome shotgun (WGS) entry which is preliminary data.</text>
</comment>
<dbReference type="RefSeq" id="WP_271342286.1">
    <property type="nucleotide sequence ID" value="NZ_JAQKAB010000018.1"/>
</dbReference>
<sequence>MDINKELYDLKVEIDKARSFKNIFWDSPFLDTEKDKREKKEIFIRFFILTVIYIATCLVKILLTFDKVDIGYLIISILLCLVLFVCYLGYEARNFCSLNGHKGYYDLRYTLCYKAFRRRLEKSSFSTNDIEKYILPLLKAKNSTLESYTFKSYLKVVIPSFIAGSIVAFLNQPKIDFSLYLNIIFIVIFGFIVSMIGANSPGYHKGYKLLETLLYNYLLEKDHTSQK</sequence>